<protein>
    <submittedName>
        <fullName evidence="2">Uncharacterized protein</fullName>
    </submittedName>
</protein>
<reference evidence="2" key="1">
    <citation type="submission" date="2011-10" db="EMBL/GenBank/DDBJ databases">
        <title>Provirophages and transpovirons: unique mobilome of giant viruses.</title>
        <authorList>
            <person name="Desnues C."/>
            <person name="LaScola B."/>
            <person name="Yutin N."/>
            <person name="Fournous G."/>
            <person name="Koonin E."/>
            <person name="Raoult D."/>
        </authorList>
    </citation>
    <scope>NUCLEOTIDE SEQUENCE</scope>
    <source>
        <strain evidence="2">Mv13-mv</strain>
    </source>
</reference>
<dbReference type="EMBL" id="JN885998">
    <property type="protein sequence ID" value="AEX62822.1"/>
    <property type="molecule type" value="Genomic_DNA"/>
</dbReference>
<accession>H2EEJ9</accession>
<dbReference type="InterPro" id="IPR043885">
    <property type="entry name" value="DUF5847"/>
</dbReference>
<name>H2EEJ9_9VIRU</name>
<dbReference type="Pfam" id="PF19165">
    <property type="entry name" value="DUF5847"/>
    <property type="match status" value="1"/>
</dbReference>
<sequence>MTKIDGPINVVRMSGFVNNIKKVIYLFMDRHNEIENQTDCQDDSSIDIIKYLKQNFQNLNSGNTKVDFFLETDPEYLSAKLSETMFDNTDLIYLTSLWYFFYKNIKIDKNKISSNFKNVRFHYIDIRQPLYILTTRMIDVAQEIFNNEEKELIIADVIKTCLEVIMEFFDNYIDFVKSDTKNIKKKFIQ</sequence>
<proteinExistence type="inferred from homology"/>
<gene>
    <name evidence="2" type="ORF">mv_R617</name>
</gene>
<comment type="similarity">
    <text evidence="1">Belongs to the mimivirus R160 family.</text>
</comment>
<organism evidence="2">
    <name type="scientific">Moumouvirus sp. 'Monve'</name>
    <dbReference type="NCBI Taxonomy" id="1128131"/>
    <lineage>
        <taxon>Viruses</taxon>
        <taxon>Varidnaviria</taxon>
        <taxon>Bamfordvirae</taxon>
        <taxon>Nucleocytoviricota</taxon>
        <taxon>Megaviricetes</taxon>
        <taxon>Imitervirales</taxon>
        <taxon>Mimiviridae</taxon>
        <taxon>Megamimivirinae</taxon>
        <taxon>Moumouvirus</taxon>
    </lineage>
</organism>
<evidence type="ECO:0000256" key="1">
    <source>
        <dbReference type="ARBA" id="ARBA00023598"/>
    </source>
</evidence>
<evidence type="ECO:0000313" key="2">
    <source>
        <dbReference type="EMBL" id="AEX62822.1"/>
    </source>
</evidence>